<proteinExistence type="predicted"/>
<evidence type="ECO:0000256" key="1">
    <source>
        <dbReference type="SAM" id="Phobius"/>
    </source>
</evidence>
<evidence type="ECO:0000313" key="2">
    <source>
        <dbReference type="EMBL" id="KKN30569.1"/>
    </source>
</evidence>
<dbReference type="AlphaFoldDB" id="A0A0F9PK56"/>
<feature type="transmembrane region" description="Helical" evidence="1">
    <location>
        <begin position="132"/>
        <end position="158"/>
    </location>
</feature>
<feature type="transmembrane region" description="Helical" evidence="1">
    <location>
        <begin position="164"/>
        <end position="185"/>
    </location>
</feature>
<keyword evidence="1" id="KW-0472">Membrane</keyword>
<name>A0A0F9PK56_9ZZZZ</name>
<feature type="transmembrane region" description="Helical" evidence="1">
    <location>
        <begin position="64"/>
        <end position="84"/>
    </location>
</feature>
<reference evidence="2" key="1">
    <citation type="journal article" date="2015" name="Nature">
        <title>Complex archaea that bridge the gap between prokaryotes and eukaryotes.</title>
        <authorList>
            <person name="Spang A."/>
            <person name="Saw J.H."/>
            <person name="Jorgensen S.L."/>
            <person name="Zaremba-Niedzwiedzka K."/>
            <person name="Martijn J."/>
            <person name="Lind A.E."/>
            <person name="van Eijk R."/>
            <person name="Schleper C."/>
            <person name="Guy L."/>
            <person name="Ettema T.J."/>
        </authorList>
    </citation>
    <scope>NUCLEOTIDE SEQUENCE</scope>
</reference>
<organism evidence="2">
    <name type="scientific">marine sediment metagenome</name>
    <dbReference type="NCBI Taxonomy" id="412755"/>
    <lineage>
        <taxon>unclassified sequences</taxon>
        <taxon>metagenomes</taxon>
        <taxon>ecological metagenomes</taxon>
    </lineage>
</organism>
<comment type="caution">
    <text evidence="2">The sequence shown here is derived from an EMBL/GenBank/DDBJ whole genome shotgun (WGS) entry which is preliminary data.</text>
</comment>
<protein>
    <recommendedName>
        <fullName evidence="3">VIT family protein</fullName>
    </recommendedName>
</protein>
<keyword evidence="1" id="KW-1133">Transmembrane helix</keyword>
<feature type="transmembrane region" description="Helical" evidence="1">
    <location>
        <begin position="32"/>
        <end position="52"/>
    </location>
</feature>
<evidence type="ECO:0008006" key="3">
    <source>
        <dbReference type="Google" id="ProtNLM"/>
    </source>
</evidence>
<keyword evidence="1" id="KW-0812">Transmembrane</keyword>
<accession>A0A0F9PK56</accession>
<feature type="transmembrane region" description="Helical" evidence="1">
    <location>
        <begin position="197"/>
        <end position="217"/>
    </location>
</feature>
<dbReference type="EMBL" id="LAZR01002396">
    <property type="protein sequence ID" value="KKN30569.1"/>
    <property type="molecule type" value="Genomic_DNA"/>
</dbReference>
<sequence>MKSIRETIRKWKQYGKLSDLGEISRRKFFNNCFDGALTTAGLVSGIFMIFLAASSTIQFTPLNVLMTGFATAIAIGISGLWGAFLSEEAERKKKVDGLKRDMAIIEDSDEKENNNGKNSKKTKTILEKAENFATIVASLVDGGAPAIGSVLPLIPFFFGVTLTIMHFIFSYIILAALLVYLGIFLGNISGGGKLRYALHLVTAGIVTLVVTLLLSQLT</sequence>
<gene>
    <name evidence="2" type="ORF">LCGC14_0832670</name>
</gene>